<dbReference type="STRING" id="1198029.A0A1U7LRG4"/>
<proteinExistence type="predicted"/>
<dbReference type="OrthoDB" id="5600360at2759"/>
<comment type="caution">
    <text evidence="2">The sequence shown here is derived from an EMBL/GenBank/DDBJ whole genome shotgun (WGS) entry which is preliminary data.</text>
</comment>
<dbReference type="Proteomes" id="UP000186594">
    <property type="component" value="Unassembled WGS sequence"/>
</dbReference>
<dbReference type="GO" id="GO:0001228">
    <property type="term" value="F:DNA-binding transcription activator activity, RNA polymerase II-specific"/>
    <property type="evidence" value="ECO:0007669"/>
    <property type="project" value="InterPro"/>
</dbReference>
<dbReference type="InterPro" id="IPR040159">
    <property type="entry name" value="CLS_fam"/>
</dbReference>
<keyword evidence="3" id="KW-1185">Reference proteome</keyword>
<name>A0A1U7LRG4_NEOID</name>
<feature type="domain" description="Beta-trefoil DNA-binding" evidence="1">
    <location>
        <begin position="1"/>
        <end position="130"/>
    </location>
</feature>
<dbReference type="Gene3D" id="2.80.10.50">
    <property type="match status" value="1"/>
</dbReference>
<organism evidence="2 3">
    <name type="scientific">Neolecta irregularis (strain DAH-3)</name>
    <dbReference type="NCBI Taxonomy" id="1198029"/>
    <lineage>
        <taxon>Eukaryota</taxon>
        <taxon>Fungi</taxon>
        <taxon>Dikarya</taxon>
        <taxon>Ascomycota</taxon>
        <taxon>Taphrinomycotina</taxon>
        <taxon>Neolectales</taxon>
        <taxon>Neolectaceae</taxon>
        <taxon>Neolecta</taxon>
    </lineage>
</organism>
<dbReference type="AlphaFoldDB" id="A0A1U7LRG4"/>
<evidence type="ECO:0000313" key="2">
    <source>
        <dbReference type="EMBL" id="OLL25218.1"/>
    </source>
</evidence>
<evidence type="ECO:0000259" key="1">
    <source>
        <dbReference type="SMART" id="SM01268"/>
    </source>
</evidence>
<evidence type="ECO:0000313" key="3">
    <source>
        <dbReference type="Proteomes" id="UP000186594"/>
    </source>
</evidence>
<accession>A0A1U7LRG4</accession>
<protein>
    <recommendedName>
        <fullName evidence="1">Beta-trefoil DNA-binding domain-containing protein</fullName>
    </recommendedName>
</protein>
<dbReference type="InterPro" id="IPR036358">
    <property type="entry name" value="BTD_sf"/>
</dbReference>
<sequence length="228" mass="25399">MLTALPSVWDQFFIFHAENTSSTTDKPSPILYNQSVILQCKRTGNVSPAMIIRKVSNESKHFDEPVTSLQKIALELKEGGLLSCMSNNVGVRGRKSPCLSPVPLIPTQNLEFAISTNMTIMAEVPETAVWTIVATIERKYTLYIPPATIIAEPLDMPYVTDITFTDGYFTVHGDYLEKVSVWLGDEALQYETLDFGSRVQCVYPPSTIARPLLLVRSDGILLQTGRRL</sequence>
<dbReference type="GO" id="GO:0000978">
    <property type="term" value="F:RNA polymerase II cis-regulatory region sequence-specific DNA binding"/>
    <property type="evidence" value="ECO:0007669"/>
    <property type="project" value="InterPro"/>
</dbReference>
<dbReference type="InterPro" id="IPR015350">
    <property type="entry name" value="Beta-trefoil_DNA-bd_dom"/>
</dbReference>
<gene>
    <name evidence="2" type="ORF">NEOLI_002234</name>
</gene>
<dbReference type="Pfam" id="PF09270">
    <property type="entry name" value="BTD"/>
    <property type="match status" value="1"/>
</dbReference>
<dbReference type="EMBL" id="LXFE01000468">
    <property type="protein sequence ID" value="OLL25218.1"/>
    <property type="molecule type" value="Genomic_DNA"/>
</dbReference>
<reference evidence="2 3" key="1">
    <citation type="submission" date="2016-04" db="EMBL/GenBank/DDBJ databases">
        <title>Evolutionary innovation and constraint leading to complex multicellularity in the Ascomycota.</title>
        <authorList>
            <person name="Cisse O."/>
            <person name="Nguyen A."/>
            <person name="Hewitt D.A."/>
            <person name="Jedd G."/>
            <person name="Stajich J.E."/>
        </authorList>
    </citation>
    <scope>NUCLEOTIDE SEQUENCE [LARGE SCALE GENOMIC DNA]</scope>
    <source>
        <strain evidence="2 3">DAH-3</strain>
    </source>
</reference>
<dbReference type="SMART" id="SM01268">
    <property type="entry name" value="BTD"/>
    <property type="match status" value="1"/>
</dbReference>
<dbReference type="SUPFAM" id="SSF110217">
    <property type="entry name" value="DNA-binding protein LAG-1 (CSL)"/>
    <property type="match status" value="1"/>
</dbReference>
<dbReference type="PANTHER" id="PTHR10665">
    <property type="entry name" value="RECOMBINING BINDING PROTEIN SUPPRESSOR OF HAIRLESS"/>
    <property type="match status" value="1"/>
</dbReference>